<accession>A0A8K0G3A2</accession>
<dbReference type="OrthoDB" id="6765864at2759"/>
<protein>
    <submittedName>
        <fullName evidence="1">Uncharacterized protein</fullName>
    </submittedName>
</protein>
<proteinExistence type="predicted"/>
<evidence type="ECO:0000313" key="2">
    <source>
        <dbReference type="Proteomes" id="UP000801492"/>
    </source>
</evidence>
<dbReference type="AlphaFoldDB" id="A0A8K0G3A2"/>
<comment type="caution">
    <text evidence="1">The sequence shown here is derived from an EMBL/GenBank/DDBJ whole genome shotgun (WGS) entry which is preliminary data.</text>
</comment>
<sequence length="85" mass="9751">MNETQETILDILILEVAKIIKTAKTRKAPDPDIRDIYVEIAGTFPKDWLKFTFISIPKKSKANKCSQFRLISLMSQVLKVLLNTK</sequence>
<evidence type="ECO:0000313" key="1">
    <source>
        <dbReference type="EMBL" id="KAF2890145.1"/>
    </source>
</evidence>
<organism evidence="1 2">
    <name type="scientific">Ignelater luminosus</name>
    <name type="common">Cucubano</name>
    <name type="synonym">Pyrophorus luminosus</name>
    <dbReference type="NCBI Taxonomy" id="2038154"/>
    <lineage>
        <taxon>Eukaryota</taxon>
        <taxon>Metazoa</taxon>
        <taxon>Ecdysozoa</taxon>
        <taxon>Arthropoda</taxon>
        <taxon>Hexapoda</taxon>
        <taxon>Insecta</taxon>
        <taxon>Pterygota</taxon>
        <taxon>Neoptera</taxon>
        <taxon>Endopterygota</taxon>
        <taxon>Coleoptera</taxon>
        <taxon>Polyphaga</taxon>
        <taxon>Elateriformia</taxon>
        <taxon>Elateroidea</taxon>
        <taxon>Elateridae</taxon>
        <taxon>Agrypninae</taxon>
        <taxon>Pyrophorini</taxon>
        <taxon>Ignelater</taxon>
    </lineage>
</organism>
<keyword evidence="2" id="KW-1185">Reference proteome</keyword>
<gene>
    <name evidence="1" type="ORF">ILUMI_16028</name>
</gene>
<dbReference type="Proteomes" id="UP000801492">
    <property type="component" value="Unassembled WGS sequence"/>
</dbReference>
<reference evidence="1" key="1">
    <citation type="submission" date="2019-08" db="EMBL/GenBank/DDBJ databases">
        <title>The genome of the North American firefly Photinus pyralis.</title>
        <authorList>
            <consortium name="Photinus pyralis genome working group"/>
            <person name="Fallon T.R."/>
            <person name="Sander Lower S.E."/>
            <person name="Weng J.-K."/>
        </authorList>
    </citation>
    <scope>NUCLEOTIDE SEQUENCE</scope>
    <source>
        <strain evidence="1">TRF0915ILg1</strain>
        <tissue evidence="1">Whole body</tissue>
    </source>
</reference>
<name>A0A8K0G3A2_IGNLU</name>
<dbReference type="EMBL" id="VTPC01057471">
    <property type="protein sequence ID" value="KAF2890145.1"/>
    <property type="molecule type" value="Genomic_DNA"/>
</dbReference>